<dbReference type="AlphaFoldDB" id="A0A5C4MB58"/>
<proteinExistence type="predicted"/>
<organism evidence="1 2">
    <name type="scientific">Mumia zhuanghuii</name>
    <dbReference type="NCBI Taxonomy" id="2585211"/>
    <lineage>
        <taxon>Bacteria</taxon>
        <taxon>Bacillati</taxon>
        <taxon>Actinomycetota</taxon>
        <taxon>Actinomycetes</taxon>
        <taxon>Propionibacteriales</taxon>
        <taxon>Nocardioidaceae</taxon>
        <taxon>Mumia</taxon>
    </lineage>
</organism>
<comment type="caution">
    <text evidence="1">The sequence shown here is derived from an EMBL/GenBank/DDBJ whole genome shotgun (WGS) entry which is preliminary data.</text>
</comment>
<evidence type="ECO:0000313" key="1">
    <source>
        <dbReference type="EMBL" id="TNC33508.1"/>
    </source>
</evidence>
<evidence type="ECO:0000313" key="2">
    <source>
        <dbReference type="Proteomes" id="UP000306740"/>
    </source>
</evidence>
<protein>
    <submittedName>
        <fullName evidence="1">Uncharacterized protein</fullName>
    </submittedName>
</protein>
<gene>
    <name evidence="1" type="ORF">FHE65_28885</name>
</gene>
<dbReference type="EMBL" id="VDFR01000169">
    <property type="protein sequence ID" value="TNC33508.1"/>
    <property type="molecule type" value="Genomic_DNA"/>
</dbReference>
<accession>A0A5C4MB58</accession>
<name>A0A5C4MB58_9ACTN</name>
<dbReference type="Proteomes" id="UP000306740">
    <property type="component" value="Unassembled WGS sequence"/>
</dbReference>
<reference evidence="1 2" key="1">
    <citation type="submission" date="2019-05" db="EMBL/GenBank/DDBJ databases">
        <title>Mumia sp. nov., isolated from the intestinal contents of plateau pika (Ochotona curzoniae) in the Qinghai-Tibet plateau of China.</title>
        <authorList>
            <person name="Tian Z."/>
        </authorList>
    </citation>
    <scope>NUCLEOTIDE SEQUENCE [LARGE SCALE GENOMIC DNA]</scope>
    <source>
        <strain evidence="2">527</strain>
    </source>
</reference>
<sequence>MDDCTHVQRLRLSKDARVLAMPRASECRRLALCMQRVCRLQRRREPRLLGGWLWLPNARADLRKAGLDQSWARRALRRAK</sequence>